<comment type="caution">
    <text evidence="1">The sequence shown here is derived from an EMBL/GenBank/DDBJ whole genome shotgun (WGS) entry which is preliminary data.</text>
</comment>
<keyword evidence="2" id="KW-1185">Reference proteome</keyword>
<dbReference type="EMBL" id="QJKF01000004">
    <property type="protein sequence ID" value="PXX65432.1"/>
    <property type="molecule type" value="Genomic_DNA"/>
</dbReference>
<evidence type="ECO:0000313" key="2">
    <source>
        <dbReference type="Proteomes" id="UP000247569"/>
    </source>
</evidence>
<organism evidence="1 2">
    <name type="scientific">Nocardia tenerifensis</name>
    <dbReference type="NCBI Taxonomy" id="228006"/>
    <lineage>
        <taxon>Bacteria</taxon>
        <taxon>Bacillati</taxon>
        <taxon>Actinomycetota</taxon>
        <taxon>Actinomycetes</taxon>
        <taxon>Mycobacteriales</taxon>
        <taxon>Nocardiaceae</taxon>
        <taxon>Nocardia</taxon>
    </lineage>
</organism>
<sequence length="34" mass="3521">MNSAPGVQPGAEFVVGAYVSAIIRPMSSHMSESL</sequence>
<accession>A0A318K6Y0</accession>
<dbReference type="AlphaFoldDB" id="A0A318K6Y0"/>
<gene>
    <name evidence="1" type="ORF">DFR70_104496</name>
</gene>
<proteinExistence type="predicted"/>
<protein>
    <submittedName>
        <fullName evidence="1">Uncharacterized protein</fullName>
    </submittedName>
</protein>
<name>A0A318K6Y0_9NOCA</name>
<dbReference type="Proteomes" id="UP000247569">
    <property type="component" value="Unassembled WGS sequence"/>
</dbReference>
<reference evidence="1 2" key="1">
    <citation type="submission" date="2018-05" db="EMBL/GenBank/DDBJ databases">
        <title>Genomic Encyclopedia of Type Strains, Phase IV (KMG-IV): sequencing the most valuable type-strain genomes for metagenomic binning, comparative biology and taxonomic classification.</title>
        <authorList>
            <person name="Goeker M."/>
        </authorList>
    </citation>
    <scope>NUCLEOTIDE SEQUENCE [LARGE SCALE GENOMIC DNA]</scope>
    <source>
        <strain evidence="1 2">DSM 44704</strain>
    </source>
</reference>
<evidence type="ECO:0000313" key="1">
    <source>
        <dbReference type="EMBL" id="PXX65432.1"/>
    </source>
</evidence>